<keyword evidence="2" id="KW-1185">Reference proteome</keyword>
<keyword evidence="1" id="KW-0808">Transferase</keyword>
<gene>
    <name evidence="1" type="ORF">FG486_17870</name>
</gene>
<evidence type="ECO:0000313" key="1">
    <source>
        <dbReference type="EMBL" id="MBA1376214.1"/>
    </source>
</evidence>
<dbReference type="InterPro" id="IPR029063">
    <property type="entry name" value="SAM-dependent_MTases_sf"/>
</dbReference>
<sequence>MARHRTCGARGAKTEVLGAEAAGASRIRRLEYRCRCAVTELKCKLCGSKNVNFLFSEERSGVAYNSYHCEDCDLYQTLGDISDVSPDYVDLEEGDLVGEHVFIQRKSKIGAFTQWLEEAKRLDPGLAAGERRSVLDIGCGVGGFLDFARERGFDVYGFDASEAQARVAQKKHPNVRHAISMDDYMAEFAEKPRIDFVTMWDVFEHIRDPKTLLRQVRQYLTPNTVYFVSVPSGKPTKAKLAFAKIRNREIGLIPWEHVFYYTPSSLARVFADNGYEALKVTGVAPYVRDMNMHEFVRRNVHNLLQRTPYAFQICAFAKPQKV</sequence>
<dbReference type="Proteomes" id="UP000589292">
    <property type="component" value="Unassembled WGS sequence"/>
</dbReference>
<reference evidence="1 2" key="1">
    <citation type="journal article" date="1994" name="Int. J. Syst. Bacteriol.">
        <title>Phylogenetic positions of novel aerobic, bacteriochlorophyll a-containing bacteria and description of Roseococcus thiosulfatophilus gen. nov., sp. nov., Erythromicrobium ramosum gen. nov., sp. nov., and Erythrobacter litoralis sp. nov.</title>
        <authorList>
            <person name="Yurkov V."/>
            <person name="Stackebrandt E."/>
            <person name="Holmes A."/>
            <person name="Fuerst J.A."/>
            <person name="Hugenholtz P."/>
            <person name="Golecki J."/>
            <person name="Gad'on N."/>
            <person name="Gorlenko V.M."/>
            <person name="Kompantseva E.I."/>
            <person name="Drews G."/>
        </authorList>
    </citation>
    <scope>NUCLEOTIDE SEQUENCE [LARGE SCALE GENOMIC DNA]</scope>
    <source>
        <strain evidence="1 2">KR-99</strain>
    </source>
</reference>
<dbReference type="PANTHER" id="PTHR43861:SF6">
    <property type="entry name" value="METHYLTRANSFERASE TYPE 11"/>
    <property type="match status" value="1"/>
</dbReference>
<dbReference type="GO" id="GO:0032259">
    <property type="term" value="P:methylation"/>
    <property type="evidence" value="ECO:0007669"/>
    <property type="project" value="UniProtKB-KW"/>
</dbReference>
<dbReference type="Gene3D" id="3.40.50.150">
    <property type="entry name" value="Vaccinia Virus protein VP39"/>
    <property type="match status" value="1"/>
</dbReference>
<protein>
    <submittedName>
        <fullName evidence="1">Class I SAM-dependent methyltransferase</fullName>
    </submittedName>
</protein>
<proteinExistence type="predicted"/>
<dbReference type="AlphaFoldDB" id="A0A7V8RGV5"/>
<name>A0A7V8RGV5_9SPHN</name>
<dbReference type="PANTHER" id="PTHR43861">
    <property type="entry name" value="TRANS-ACONITATE 2-METHYLTRANSFERASE-RELATED"/>
    <property type="match status" value="1"/>
</dbReference>
<comment type="caution">
    <text evidence="1">The sequence shown here is derived from an EMBL/GenBank/DDBJ whole genome shotgun (WGS) entry which is preliminary data.</text>
</comment>
<dbReference type="SUPFAM" id="SSF53335">
    <property type="entry name" value="S-adenosyl-L-methionine-dependent methyltransferases"/>
    <property type="match status" value="1"/>
</dbReference>
<evidence type="ECO:0000313" key="2">
    <source>
        <dbReference type="Proteomes" id="UP000589292"/>
    </source>
</evidence>
<dbReference type="Pfam" id="PF13489">
    <property type="entry name" value="Methyltransf_23"/>
    <property type="match status" value="1"/>
</dbReference>
<dbReference type="CDD" id="cd02440">
    <property type="entry name" value="AdoMet_MTases"/>
    <property type="match status" value="1"/>
</dbReference>
<keyword evidence="1" id="KW-0489">Methyltransferase</keyword>
<dbReference type="GO" id="GO:0008168">
    <property type="term" value="F:methyltransferase activity"/>
    <property type="evidence" value="ECO:0007669"/>
    <property type="project" value="UniProtKB-KW"/>
</dbReference>
<organism evidence="1 2">
    <name type="scientific">Sphingomonas ursincola</name>
    <dbReference type="NCBI Taxonomy" id="56361"/>
    <lineage>
        <taxon>Bacteria</taxon>
        <taxon>Pseudomonadati</taxon>
        <taxon>Pseudomonadota</taxon>
        <taxon>Alphaproteobacteria</taxon>
        <taxon>Sphingomonadales</taxon>
        <taxon>Sphingomonadaceae</taxon>
        <taxon>Sphingomonas</taxon>
    </lineage>
</organism>
<accession>A0A7V8RGV5</accession>
<dbReference type="EMBL" id="VDES01000006">
    <property type="protein sequence ID" value="MBA1376214.1"/>
    <property type="molecule type" value="Genomic_DNA"/>
</dbReference>